<organism evidence="2 3">
    <name type="scientific">Pedobacter jejuensis</name>
    <dbReference type="NCBI Taxonomy" id="1268550"/>
    <lineage>
        <taxon>Bacteria</taxon>
        <taxon>Pseudomonadati</taxon>
        <taxon>Bacteroidota</taxon>
        <taxon>Sphingobacteriia</taxon>
        <taxon>Sphingobacteriales</taxon>
        <taxon>Sphingobacteriaceae</taxon>
        <taxon>Pedobacter</taxon>
    </lineage>
</organism>
<sequence length="162" mass="18448">MNNTTVKQTIDNCSSELEEIQKIIDVFGQSHSIVPYLTNYAVIKCCGAIENSFKAIVTDFHNSLPIQAKNYLETTFTNSSMNPSKENICKSLKRFDENWNNEFKRKLDLETNKSQIDSSLKSLNDARNEFAHGGHQRVSFGSVKSYFADSRKIIEIIDEVVK</sequence>
<dbReference type="Pfam" id="PF18735">
    <property type="entry name" value="HEPN_RiboL-PSP"/>
    <property type="match status" value="1"/>
</dbReference>
<evidence type="ECO:0000313" key="2">
    <source>
        <dbReference type="EMBL" id="RNL52779.1"/>
    </source>
</evidence>
<dbReference type="RefSeq" id="WP_123205880.1">
    <property type="nucleotide sequence ID" value="NZ_RBEE01000022.1"/>
</dbReference>
<name>A0A3N0BUB6_9SPHI</name>
<evidence type="ECO:0000259" key="1">
    <source>
        <dbReference type="Pfam" id="PF18735"/>
    </source>
</evidence>
<feature type="domain" description="RiboL-PSP-HEPN" evidence="1">
    <location>
        <begin position="13"/>
        <end position="161"/>
    </location>
</feature>
<comment type="caution">
    <text evidence="2">The sequence shown here is derived from an EMBL/GenBank/DDBJ whole genome shotgun (WGS) entry which is preliminary data.</text>
</comment>
<dbReference type="InterPro" id="IPR041519">
    <property type="entry name" value="HEPN_RiboL-PSP"/>
</dbReference>
<dbReference type="EMBL" id="RBEE01000022">
    <property type="protein sequence ID" value="RNL52779.1"/>
    <property type="molecule type" value="Genomic_DNA"/>
</dbReference>
<dbReference type="OrthoDB" id="7060140at2"/>
<keyword evidence="3" id="KW-1185">Reference proteome</keyword>
<dbReference type="AlphaFoldDB" id="A0A3N0BUB6"/>
<dbReference type="Proteomes" id="UP000274046">
    <property type="component" value="Unassembled WGS sequence"/>
</dbReference>
<accession>A0A3N0BUB6</accession>
<reference evidence="2 3" key="1">
    <citation type="submission" date="2018-10" db="EMBL/GenBank/DDBJ databases">
        <title>Genome sequencing of Pedobacter jejuensis TNB23.</title>
        <authorList>
            <person name="Cho Y.-J."/>
            <person name="Cho A."/>
            <person name="Kim O.-S."/>
        </authorList>
    </citation>
    <scope>NUCLEOTIDE SEQUENCE [LARGE SCALE GENOMIC DNA]</scope>
    <source>
        <strain evidence="2 3">TNB23</strain>
    </source>
</reference>
<evidence type="ECO:0000313" key="3">
    <source>
        <dbReference type="Proteomes" id="UP000274046"/>
    </source>
</evidence>
<proteinExistence type="predicted"/>
<protein>
    <recommendedName>
        <fullName evidence="1">RiboL-PSP-HEPN domain-containing protein</fullName>
    </recommendedName>
</protein>
<gene>
    <name evidence="2" type="ORF">D7004_10825</name>
</gene>